<keyword evidence="2" id="KW-1185">Reference proteome</keyword>
<evidence type="ECO:0000313" key="2">
    <source>
        <dbReference type="Proteomes" id="UP000800200"/>
    </source>
</evidence>
<reference evidence="1" key="1">
    <citation type="journal article" date="2020" name="Stud. Mycol.">
        <title>101 Dothideomycetes genomes: a test case for predicting lifestyles and emergence of pathogens.</title>
        <authorList>
            <person name="Haridas S."/>
            <person name="Albert R."/>
            <person name="Binder M."/>
            <person name="Bloem J."/>
            <person name="Labutti K."/>
            <person name="Salamov A."/>
            <person name="Andreopoulos B."/>
            <person name="Baker S."/>
            <person name="Barry K."/>
            <person name="Bills G."/>
            <person name="Bluhm B."/>
            <person name="Cannon C."/>
            <person name="Castanera R."/>
            <person name="Culley D."/>
            <person name="Daum C."/>
            <person name="Ezra D."/>
            <person name="Gonzalez J."/>
            <person name="Henrissat B."/>
            <person name="Kuo A."/>
            <person name="Liang C."/>
            <person name="Lipzen A."/>
            <person name="Lutzoni F."/>
            <person name="Magnuson J."/>
            <person name="Mondo S."/>
            <person name="Nolan M."/>
            <person name="Ohm R."/>
            <person name="Pangilinan J."/>
            <person name="Park H.-J."/>
            <person name="Ramirez L."/>
            <person name="Alfaro M."/>
            <person name="Sun H."/>
            <person name="Tritt A."/>
            <person name="Yoshinaga Y."/>
            <person name="Zwiers L.-H."/>
            <person name="Turgeon B."/>
            <person name="Goodwin S."/>
            <person name="Spatafora J."/>
            <person name="Crous P."/>
            <person name="Grigoriev I."/>
        </authorList>
    </citation>
    <scope>NUCLEOTIDE SEQUENCE</scope>
    <source>
        <strain evidence="1">CBS 207.26</strain>
    </source>
</reference>
<evidence type="ECO:0000313" key="1">
    <source>
        <dbReference type="EMBL" id="KAF2176212.1"/>
    </source>
</evidence>
<dbReference type="InterPro" id="IPR021109">
    <property type="entry name" value="Peptidase_aspartic_dom_sf"/>
</dbReference>
<sequence>MLELLANRALLDENIFSLELLRTVKDQGEFFLGATNPDCYTGGFVMIELPNDSDVAPLLKEPLIVLLRELVEIITNIIGAKKWLVYPEFNRIQCDTRAYLPELTSNVSGYNFTIDTFGYASNVEAPYNNGTSCLV</sequence>
<dbReference type="AlphaFoldDB" id="A0A6A6DCX3"/>
<gene>
    <name evidence="1" type="ORF">K469DRAFT_682699</name>
</gene>
<dbReference type="Proteomes" id="UP000800200">
    <property type="component" value="Unassembled WGS sequence"/>
</dbReference>
<accession>A0A6A6DCX3</accession>
<dbReference type="SUPFAM" id="SSF50630">
    <property type="entry name" value="Acid proteases"/>
    <property type="match status" value="1"/>
</dbReference>
<protein>
    <submittedName>
        <fullName evidence="1">Uncharacterized protein</fullName>
    </submittedName>
</protein>
<proteinExistence type="predicted"/>
<name>A0A6A6DCX3_9PEZI</name>
<dbReference type="EMBL" id="ML994713">
    <property type="protein sequence ID" value="KAF2176212.1"/>
    <property type="molecule type" value="Genomic_DNA"/>
</dbReference>
<organism evidence="1 2">
    <name type="scientific">Zopfia rhizophila CBS 207.26</name>
    <dbReference type="NCBI Taxonomy" id="1314779"/>
    <lineage>
        <taxon>Eukaryota</taxon>
        <taxon>Fungi</taxon>
        <taxon>Dikarya</taxon>
        <taxon>Ascomycota</taxon>
        <taxon>Pezizomycotina</taxon>
        <taxon>Dothideomycetes</taxon>
        <taxon>Dothideomycetes incertae sedis</taxon>
        <taxon>Zopfiaceae</taxon>
        <taxon>Zopfia</taxon>
    </lineage>
</organism>
<dbReference type="OrthoDB" id="771136at2759"/>